<evidence type="ECO:0000256" key="5">
    <source>
        <dbReference type="SAM" id="MobiDB-lite"/>
    </source>
</evidence>
<feature type="transmembrane region" description="Helical" evidence="6">
    <location>
        <begin position="453"/>
        <end position="473"/>
    </location>
</feature>
<feature type="transmembrane region" description="Helical" evidence="6">
    <location>
        <begin position="132"/>
        <end position="148"/>
    </location>
</feature>
<sequence length="485" mass="52692">MAAEAGSSQQNKENSANEPLHFQKNEACVMELPNDTPVPSADPGVIEKSSILVGLSGPDDKLNAYNWSDLKKCYTFVITSSIFSTTIPTISGLYGESQEVVTLGVSLYILGFATGPLVWAPFSELKGRRVPFTLSMLGFSVFSFATAVSKDLQAIFICRFFARFFGACSLTLSGAVCRDMLSPEICTIGMVGFCVAVFTGPLLAPLIGILGAISFASMLFFLDESFAPSVLTTKAKRLRCETQNWAIHAKHEKLEMHLSAIFHNFLIIPLKMLALDPIILCMCIFGSFVYGLLYLFLTAYPMIFQQIYGMNPGLGGLPYIAIIVGQNLAGLAMYPQQPSLGRKIAANSGKLVSEWLLLTAIPGSAAFSAGLFWLGWTGYRRVIHWIVPTLSGLLTGFGLITMFLPSIQYVVQSRLKRAASATAAHTFLRSLAGSGFPLFATYMFDALGVEWELTLLGCVAACLVPIPVILYVYDASVRAKSRMVL</sequence>
<evidence type="ECO:0008006" key="9">
    <source>
        <dbReference type="Google" id="ProtNLM"/>
    </source>
</evidence>
<organism evidence="7 8">
    <name type="scientific">Aspergillus sydowii CBS 593.65</name>
    <dbReference type="NCBI Taxonomy" id="1036612"/>
    <lineage>
        <taxon>Eukaryota</taxon>
        <taxon>Fungi</taxon>
        <taxon>Dikarya</taxon>
        <taxon>Ascomycota</taxon>
        <taxon>Pezizomycotina</taxon>
        <taxon>Eurotiomycetes</taxon>
        <taxon>Eurotiomycetidae</taxon>
        <taxon>Eurotiales</taxon>
        <taxon>Aspergillaceae</taxon>
        <taxon>Aspergillus</taxon>
        <taxon>Aspergillus subgen. Nidulantes</taxon>
    </lineage>
</organism>
<feature type="transmembrane region" description="Helical" evidence="6">
    <location>
        <begin position="100"/>
        <end position="120"/>
    </location>
</feature>
<dbReference type="STRING" id="1036612.A0A1L9TWE6"/>
<keyword evidence="8" id="KW-1185">Reference proteome</keyword>
<comment type="subcellular location">
    <subcellularLocation>
        <location evidence="1">Membrane</location>
        <topology evidence="1">Multi-pass membrane protein</topology>
    </subcellularLocation>
</comment>
<dbReference type="FunFam" id="1.20.1250.20:FF:000011">
    <property type="entry name" value="MFS multidrug transporter, putative"/>
    <property type="match status" value="1"/>
</dbReference>
<feature type="compositionally biased region" description="Polar residues" evidence="5">
    <location>
        <begin position="1"/>
        <end position="17"/>
    </location>
</feature>
<name>A0A1L9TWE6_9EURO</name>
<dbReference type="PANTHER" id="PTHR23502:SF142">
    <property type="entry name" value="ORF"/>
    <property type="match status" value="1"/>
</dbReference>
<feature type="transmembrane region" description="Helical" evidence="6">
    <location>
        <begin position="273"/>
        <end position="297"/>
    </location>
</feature>
<dbReference type="PANTHER" id="PTHR23502">
    <property type="entry name" value="MAJOR FACILITATOR SUPERFAMILY"/>
    <property type="match status" value="1"/>
</dbReference>
<evidence type="ECO:0000313" key="7">
    <source>
        <dbReference type="EMBL" id="OJJ63757.1"/>
    </source>
</evidence>
<dbReference type="Proteomes" id="UP000184356">
    <property type="component" value="Unassembled WGS sequence"/>
</dbReference>
<dbReference type="GeneID" id="63767340"/>
<evidence type="ECO:0000256" key="2">
    <source>
        <dbReference type="ARBA" id="ARBA00022692"/>
    </source>
</evidence>
<dbReference type="GO" id="GO:0005886">
    <property type="term" value="C:plasma membrane"/>
    <property type="evidence" value="ECO:0007669"/>
    <property type="project" value="TreeGrafter"/>
</dbReference>
<feature type="transmembrane region" description="Helical" evidence="6">
    <location>
        <begin position="355"/>
        <end position="376"/>
    </location>
</feature>
<dbReference type="SUPFAM" id="SSF103473">
    <property type="entry name" value="MFS general substrate transporter"/>
    <property type="match status" value="1"/>
</dbReference>
<dbReference type="RefSeq" id="XP_040707563.1">
    <property type="nucleotide sequence ID" value="XM_040851267.1"/>
</dbReference>
<dbReference type="Pfam" id="PF07690">
    <property type="entry name" value="MFS_1"/>
    <property type="match status" value="1"/>
</dbReference>
<dbReference type="GO" id="GO:0022857">
    <property type="term" value="F:transmembrane transporter activity"/>
    <property type="evidence" value="ECO:0007669"/>
    <property type="project" value="InterPro"/>
</dbReference>
<feature type="transmembrane region" description="Helical" evidence="6">
    <location>
        <begin position="154"/>
        <end position="173"/>
    </location>
</feature>
<feature type="transmembrane region" description="Helical" evidence="6">
    <location>
        <begin position="382"/>
        <end position="405"/>
    </location>
</feature>
<dbReference type="AlphaFoldDB" id="A0A1L9TWE6"/>
<gene>
    <name evidence="7" type="ORF">ASPSYDRAFT_83800</name>
</gene>
<dbReference type="InterPro" id="IPR011701">
    <property type="entry name" value="MFS"/>
</dbReference>
<dbReference type="Gene3D" id="1.20.1250.20">
    <property type="entry name" value="MFS general substrate transporter like domains"/>
    <property type="match status" value="1"/>
</dbReference>
<dbReference type="InterPro" id="IPR036259">
    <property type="entry name" value="MFS_trans_sf"/>
</dbReference>
<evidence type="ECO:0000313" key="8">
    <source>
        <dbReference type="Proteomes" id="UP000184356"/>
    </source>
</evidence>
<feature type="region of interest" description="Disordered" evidence="5">
    <location>
        <begin position="1"/>
        <end position="20"/>
    </location>
</feature>
<feature type="transmembrane region" description="Helical" evidence="6">
    <location>
        <begin position="317"/>
        <end position="334"/>
    </location>
</feature>
<feature type="transmembrane region" description="Helical" evidence="6">
    <location>
        <begin position="185"/>
        <end position="203"/>
    </location>
</feature>
<feature type="transmembrane region" description="Helical" evidence="6">
    <location>
        <begin position="73"/>
        <end position="94"/>
    </location>
</feature>
<evidence type="ECO:0000256" key="6">
    <source>
        <dbReference type="SAM" id="Phobius"/>
    </source>
</evidence>
<keyword evidence="4 6" id="KW-0472">Membrane</keyword>
<proteinExistence type="predicted"/>
<dbReference type="OrthoDB" id="9986881at2759"/>
<evidence type="ECO:0000256" key="1">
    <source>
        <dbReference type="ARBA" id="ARBA00004141"/>
    </source>
</evidence>
<protein>
    <recommendedName>
        <fullName evidence="9">Major facilitator superfamily (MFS) profile domain-containing protein</fullName>
    </recommendedName>
</protein>
<reference evidence="8" key="1">
    <citation type="journal article" date="2017" name="Genome Biol.">
        <title>Comparative genomics reveals high biological diversity and specific adaptations in the industrially and medically important fungal genus Aspergillus.</title>
        <authorList>
            <person name="de Vries R.P."/>
            <person name="Riley R."/>
            <person name="Wiebenga A."/>
            <person name="Aguilar-Osorio G."/>
            <person name="Amillis S."/>
            <person name="Uchima C.A."/>
            <person name="Anderluh G."/>
            <person name="Asadollahi M."/>
            <person name="Askin M."/>
            <person name="Barry K."/>
            <person name="Battaglia E."/>
            <person name="Bayram O."/>
            <person name="Benocci T."/>
            <person name="Braus-Stromeyer S.A."/>
            <person name="Caldana C."/>
            <person name="Canovas D."/>
            <person name="Cerqueira G.C."/>
            <person name="Chen F."/>
            <person name="Chen W."/>
            <person name="Choi C."/>
            <person name="Clum A."/>
            <person name="Dos Santos R.A."/>
            <person name="Damasio A.R."/>
            <person name="Diallinas G."/>
            <person name="Emri T."/>
            <person name="Fekete E."/>
            <person name="Flipphi M."/>
            <person name="Freyberg S."/>
            <person name="Gallo A."/>
            <person name="Gournas C."/>
            <person name="Habgood R."/>
            <person name="Hainaut M."/>
            <person name="Harispe M.L."/>
            <person name="Henrissat B."/>
            <person name="Hilden K.S."/>
            <person name="Hope R."/>
            <person name="Hossain A."/>
            <person name="Karabika E."/>
            <person name="Karaffa L."/>
            <person name="Karanyi Z."/>
            <person name="Krasevec N."/>
            <person name="Kuo A."/>
            <person name="Kusch H."/>
            <person name="LaButti K."/>
            <person name="Lagendijk E.L."/>
            <person name="Lapidus A."/>
            <person name="Levasseur A."/>
            <person name="Lindquist E."/>
            <person name="Lipzen A."/>
            <person name="Logrieco A.F."/>
            <person name="MacCabe A."/>
            <person name="Maekelae M.R."/>
            <person name="Malavazi I."/>
            <person name="Melin P."/>
            <person name="Meyer V."/>
            <person name="Mielnichuk N."/>
            <person name="Miskei M."/>
            <person name="Molnar A.P."/>
            <person name="Mule G."/>
            <person name="Ngan C.Y."/>
            <person name="Orejas M."/>
            <person name="Orosz E."/>
            <person name="Ouedraogo J.P."/>
            <person name="Overkamp K.M."/>
            <person name="Park H.-S."/>
            <person name="Perrone G."/>
            <person name="Piumi F."/>
            <person name="Punt P.J."/>
            <person name="Ram A.F."/>
            <person name="Ramon A."/>
            <person name="Rauscher S."/>
            <person name="Record E."/>
            <person name="Riano-Pachon D.M."/>
            <person name="Robert V."/>
            <person name="Roehrig J."/>
            <person name="Ruller R."/>
            <person name="Salamov A."/>
            <person name="Salih N.S."/>
            <person name="Samson R.A."/>
            <person name="Sandor E."/>
            <person name="Sanguinetti M."/>
            <person name="Schuetze T."/>
            <person name="Sepcic K."/>
            <person name="Shelest E."/>
            <person name="Sherlock G."/>
            <person name="Sophianopoulou V."/>
            <person name="Squina F.M."/>
            <person name="Sun H."/>
            <person name="Susca A."/>
            <person name="Todd R.B."/>
            <person name="Tsang A."/>
            <person name="Unkles S.E."/>
            <person name="van de Wiele N."/>
            <person name="van Rossen-Uffink D."/>
            <person name="Oliveira J.V."/>
            <person name="Vesth T.C."/>
            <person name="Visser J."/>
            <person name="Yu J.-H."/>
            <person name="Zhou M."/>
            <person name="Andersen M.R."/>
            <person name="Archer D.B."/>
            <person name="Baker S.E."/>
            <person name="Benoit I."/>
            <person name="Brakhage A.A."/>
            <person name="Braus G.H."/>
            <person name="Fischer R."/>
            <person name="Frisvad J.C."/>
            <person name="Goldman G.H."/>
            <person name="Houbraken J."/>
            <person name="Oakley B."/>
            <person name="Pocsi I."/>
            <person name="Scazzocchio C."/>
            <person name="Seiboth B."/>
            <person name="vanKuyk P.A."/>
            <person name="Wortman J."/>
            <person name="Dyer P.S."/>
            <person name="Grigoriev I.V."/>
        </authorList>
    </citation>
    <scope>NUCLEOTIDE SEQUENCE [LARGE SCALE GENOMIC DNA]</scope>
    <source>
        <strain evidence="8">CBS 593.65</strain>
    </source>
</reference>
<evidence type="ECO:0000256" key="4">
    <source>
        <dbReference type="ARBA" id="ARBA00023136"/>
    </source>
</evidence>
<evidence type="ECO:0000256" key="3">
    <source>
        <dbReference type="ARBA" id="ARBA00022989"/>
    </source>
</evidence>
<accession>A0A1L9TWE6</accession>
<dbReference type="VEuPathDB" id="FungiDB:ASPSYDRAFT_83800"/>
<dbReference type="EMBL" id="KV878582">
    <property type="protein sequence ID" value="OJJ63757.1"/>
    <property type="molecule type" value="Genomic_DNA"/>
</dbReference>
<keyword evidence="3 6" id="KW-1133">Transmembrane helix</keyword>
<keyword evidence="2 6" id="KW-0812">Transmembrane</keyword>